<dbReference type="InterPro" id="IPR001926">
    <property type="entry name" value="TrpB-like_PALP"/>
</dbReference>
<dbReference type="InterPro" id="IPR036052">
    <property type="entry name" value="TrpB-like_PALP_sf"/>
</dbReference>
<keyword evidence="2" id="KW-0663">Pyridoxal phosphate</keyword>
<accession>A0A964UQF9</accession>
<evidence type="ECO:0000256" key="2">
    <source>
        <dbReference type="ARBA" id="ARBA00022898"/>
    </source>
</evidence>
<evidence type="ECO:0000259" key="4">
    <source>
        <dbReference type="Pfam" id="PF00291"/>
    </source>
</evidence>
<dbReference type="OrthoDB" id="4685698at2"/>
<dbReference type="GO" id="GO:1901605">
    <property type="term" value="P:alpha-amino acid metabolic process"/>
    <property type="evidence" value="ECO:0007669"/>
    <property type="project" value="UniProtKB-ARBA"/>
</dbReference>
<protein>
    <submittedName>
        <fullName evidence="5">Pyridoxal-phosphate dependent enzyme</fullName>
    </submittedName>
</protein>
<evidence type="ECO:0000313" key="6">
    <source>
        <dbReference type="Proteomes" id="UP000598297"/>
    </source>
</evidence>
<evidence type="ECO:0000313" key="5">
    <source>
        <dbReference type="EMBL" id="NBE53534.1"/>
    </source>
</evidence>
<comment type="cofactor">
    <cofactor evidence="1">
        <name>pyridoxal 5'-phosphate</name>
        <dbReference type="ChEBI" id="CHEBI:597326"/>
    </cofactor>
</comment>
<dbReference type="Pfam" id="PF00291">
    <property type="entry name" value="PALP"/>
    <property type="match status" value="1"/>
</dbReference>
<dbReference type="SUPFAM" id="SSF53686">
    <property type="entry name" value="Tryptophan synthase beta subunit-like PLP-dependent enzymes"/>
    <property type="match status" value="1"/>
</dbReference>
<comment type="caution">
    <text evidence="5">The sequence shown here is derived from an EMBL/GenBank/DDBJ whole genome shotgun (WGS) entry which is preliminary data.</text>
</comment>
<evidence type="ECO:0000256" key="1">
    <source>
        <dbReference type="ARBA" id="ARBA00001933"/>
    </source>
</evidence>
<evidence type="ECO:0000256" key="3">
    <source>
        <dbReference type="SAM" id="MobiDB-lite"/>
    </source>
</evidence>
<organism evidence="5 6">
    <name type="scientific">Streptomyces boluensis</name>
    <dbReference type="NCBI Taxonomy" id="1775135"/>
    <lineage>
        <taxon>Bacteria</taxon>
        <taxon>Bacillati</taxon>
        <taxon>Actinomycetota</taxon>
        <taxon>Actinomycetes</taxon>
        <taxon>Kitasatosporales</taxon>
        <taxon>Streptomycetaceae</taxon>
        <taxon>Streptomyces</taxon>
    </lineage>
</organism>
<dbReference type="EMBL" id="JAAAHS010000147">
    <property type="protein sequence ID" value="NBE53534.1"/>
    <property type="molecule type" value="Genomic_DNA"/>
</dbReference>
<name>A0A964UQF9_9ACTN</name>
<dbReference type="Gene3D" id="3.40.50.1100">
    <property type="match status" value="2"/>
</dbReference>
<proteinExistence type="predicted"/>
<sequence>MPPSESEAVTAVNTQATQPHPPLDTPAADRARRAYPSPVVATTRAGHGLSGLVGNTPVLRISEPLAPAGRGFWAKLEGFNPGGMKDRPGLHMVERARDRGELRPGDRIIESTSGTLGLGLALAGMTYGHPVTLVTDPGLEPTMTRLLRAYGARVDVVPEPHPVGGWQQARRDRVARLLLEHPGSWCPDQYNNPDNTVAYTPLALELSAQLGHIDALVCSVGTGGHSAGISRVLRGLHPGLDVIGVDTVGSTIFGQPARPRLMRGLGSSIHPRNVAYDHFDEVHWVAPAEAVWTCRRLAASHYATGGWSVGAVALVAGWLAATRPARTRIAAVFPDGPQRYLGTVYDDEYCATHGLLDAPPATEPDLLEHPDEREVTRWTRCTTVVDPRTLGRDGGDR</sequence>
<keyword evidence="6" id="KW-1185">Reference proteome</keyword>
<gene>
    <name evidence="5" type="ORF">GUY60_19325</name>
</gene>
<dbReference type="InterPro" id="IPR050214">
    <property type="entry name" value="Cys_Synth/Cystath_Beta-Synth"/>
</dbReference>
<dbReference type="PANTHER" id="PTHR10314">
    <property type="entry name" value="CYSTATHIONINE BETA-SYNTHASE"/>
    <property type="match status" value="1"/>
</dbReference>
<feature type="domain" description="Tryptophan synthase beta chain-like PALP" evidence="4">
    <location>
        <begin position="50"/>
        <end position="335"/>
    </location>
</feature>
<reference evidence="5" key="1">
    <citation type="submission" date="2020-01" db="EMBL/GenBank/DDBJ databases">
        <title>Whole-genome analyses of novel actinobacteria.</title>
        <authorList>
            <person name="Sahin N."/>
        </authorList>
    </citation>
    <scope>NUCLEOTIDE SEQUENCE</scope>
    <source>
        <strain evidence="5">YC537</strain>
    </source>
</reference>
<dbReference type="CDD" id="cd01561">
    <property type="entry name" value="CBS_like"/>
    <property type="match status" value="1"/>
</dbReference>
<dbReference type="Proteomes" id="UP000598297">
    <property type="component" value="Unassembled WGS sequence"/>
</dbReference>
<dbReference type="AlphaFoldDB" id="A0A964UQF9"/>
<feature type="region of interest" description="Disordered" evidence="3">
    <location>
        <begin position="1"/>
        <end position="29"/>
    </location>
</feature>